<name>A0A448YKG5_BRENA</name>
<dbReference type="GO" id="GO:0070536">
    <property type="term" value="P:protein K63-linked deubiquitination"/>
    <property type="evidence" value="ECO:0007669"/>
    <property type="project" value="InterPro"/>
</dbReference>
<keyword evidence="10" id="KW-0482">Metalloprotease</keyword>
<comment type="similarity">
    <text evidence="12">Belongs to the RFU1 family.</text>
</comment>
<dbReference type="SUPFAM" id="SSF102712">
    <property type="entry name" value="JAB1/MPN domain"/>
    <property type="match status" value="1"/>
</dbReference>
<dbReference type="PROSITE" id="PS50249">
    <property type="entry name" value="MPN"/>
    <property type="match status" value="1"/>
</dbReference>
<dbReference type="EMBL" id="CAACVR010000012">
    <property type="protein sequence ID" value="VEU21424.1"/>
    <property type="molecule type" value="Genomic_DNA"/>
</dbReference>
<dbReference type="InterPro" id="IPR044098">
    <property type="entry name" value="STAMBP/STALP-like_MPN"/>
</dbReference>
<keyword evidence="6" id="KW-0479">Metal-binding</keyword>
<keyword evidence="4" id="KW-0646">Protease inhibitor</keyword>
<protein>
    <recommendedName>
        <fullName evidence="13">Regulator of free ubiquitin chains 1</fullName>
    </recommendedName>
</protein>
<dbReference type="Pfam" id="PF08969">
    <property type="entry name" value="USP8_dimer"/>
    <property type="match status" value="1"/>
</dbReference>
<evidence type="ECO:0000256" key="8">
    <source>
        <dbReference type="ARBA" id="ARBA00022801"/>
    </source>
</evidence>
<dbReference type="GO" id="GO:0061578">
    <property type="term" value="F:K63-linked deubiquitinase activity"/>
    <property type="evidence" value="ECO:0007669"/>
    <property type="project" value="InterPro"/>
</dbReference>
<evidence type="ECO:0000256" key="13">
    <source>
        <dbReference type="ARBA" id="ARBA00039609"/>
    </source>
</evidence>
<comment type="function">
    <text evidence="11">Inhibitor of the DOA4 deubiquitinase involved in the regulation of protein degradation by the proteasome and maintenance of a normal level of free ubiquitin.</text>
</comment>
<keyword evidence="8" id="KW-0378">Hydrolase</keyword>
<dbReference type="GO" id="GO:0004869">
    <property type="term" value="F:cysteine-type endopeptidase inhibitor activity"/>
    <property type="evidence" value="ECO:0007669"/>
    <property type="project" value="UniProtKB-KW"/>
</dbReference>
<keyword evidence="17" id="KW-1185">Reference proteome</keyword>
<keyword evidence="9" id="KW-0862">Zinc</keyword>
<dbReference type="STRING" id="13370.A0A448YKG5"/>
<accession>A0A448YKG5</accession>
<evidence type="ECO:0000256" key="4">
    <source>
        <dbReference type="ARBA" id="ARBA00022690"/>
    </source>
</evidence>
<dbReference type="FunFam" id="3.40.140.10:FF:000033">
    <property type="entry name" value="AMSH-like protease sst2"/>
    <property type="match status" value="1"/>
</dbReference>
<dbReference type="SMART" id="SM00232">
    <property type="entry name" value="JAB_MPN"/>
    <property type="match status" value="1"/>
</dbReference>
<evidence type="ECO:0000313" key="16">
    <source>
        <dbReference type="EMBL" id="VEU21424.1"/>
    </source>
</evidence>
<organism evidence="16 17">
    <name type="scientific">Brettanomyces naardenensis</name>
    <name type="common">Yeast</name>
    <dbReference type="NCBI Taxonomy" id="13370"/>
    <lineage>
        <taxon>Eukaryota</taxon>
        <taxon>Fungi</taxon>
        <taxon>Dikarya</taxon>
        <taxon>Ascomycota</taxon>
        <taxon>Saccharomycotina</taxon>
        <taxon>Pichiomycetes</taxon>
        <taxon>Pichiales</taxon>
        <taxon>Pichiaceae</taxon>
        <taxon>Brettanomyces</taxon>
    </lineage>
</organism>
<comment type="cofactor">
    <cofactor evidence="1">
        <name>Zn(2+)</name>
        <dbReference type="ChEBI" id="CHEBI:29105"/>
    </cofactor>
</comment>
<keyword evidence="5" id="KW-0789">Thiol protease inhibitor</keyword>
<dbReference type="GO" id="GO:0046872">
    <property type="term" value="F:metal ion binding"/>
    <property type="evidence" value="ECO:0007669"/>
    <property type="project" value="UniProtKB-KW"/>
</dbReference>
<dbReference type="GO" id="GO:0140492">
    <property type="term" value="F:metal-dependent deubiquitinase activity"/>
    <property type="evidence" value="ECO:0007669"/>
    <property type="project" value="InterPro"/>
</dbReference>
<dbReference type="OrthoDB" id="3640at2759"/>
<evidence type="ECO:0000256" key="14">
    <source>
        <dbReference type="SAM" id="Coils"/>
    </source>
</evidence>
<dbReference type="Gene3D" id="1.20.58.80">
    <property type="entry name" value="Phosphotransferase system, lactose/cellobiose-type IIA subunit"/>
    <property type="match status" value="1"/>
</dbReference>
<dbReference type="Gene3D" id="3.40.140.10">
    <property type="entry name" value="Cytidine Deaminase, domain 2"/>
    <property type="match status" value="1"/>
</dbReference>
<comment type="similarity">
    <text evidence="2">Belongs to the peptidase M67C family.</text>
</comment>
<dbReference type="CDD" id="cd08066">
    <property type="entry name" value="MPN_AMSH_like"/>
    <property type="match status" value="1"/>
</dbReference>
<keyword evidence="3" id="KW-0645">Protease</keyword>
<dbReference type="Proteomes" id="UP000290900">
    <property type="component" value="Unassembled WGS sequence"/>
</dbReference>
<feature type="coiled-coil region" evidence="14">
    <location>
        <begin position="115"/>
        <end position="165"/>
    </location>
</feature>
<evidence type="ECO:0000256" key="9">
    <source>
        <dbReference type="ARBA" id="ARBA00022833"/>
    </source>
</evidence>
<dbReference type="InterPro" id="IPR000555">
    <property type="entry name" value="JAMM/MPN+_dom"/>
</dbReference>
<evidence type="ECO:0000256" key="5">
    <source>
        <dbReference type="ARBA" id="ARBA00022704"/>
    </source>
</evidence>
<gene>
    <name evidence="16" type="ORF">BRENAR_LOCUS2157</name>
</gene>
<evidence type="ECO:0000256" key="6">
    <source>
        <dbReference type="ARBA" id="ARBA00022723"/>
    </source>
</evidence>
<sequence>MTRPNALPPDPLVPPDPKVLKQAATSYHYSSKIPLYIWVRTASRLLKHAQSYASQQVLDEAFVLFMRFIDLFAFNLYRHPDLPKAKAEYQLRPNSQDGKAYREYLELRANLPQLMAETEKLNIILEEKYEEYVEMQTRSREMAEAREHERALRDAEKESRHKQRAIPVKVMQDMGPDQDADLARKLRALSVSTPPVVSSYNRIPAMTYPPPPTVVIDGGVSKPTLPAKPEIAEQIDETPKEIVHKAVNSTEGGSPLRTVFLPSRMIQDFLEIAGKNTEKGLETCGLLCGKLNRNAFFVTYLVIPEQESTPNTCNTKNEERLFEVIDNLDLFILGWIHTHPTQSCFLSSVDLHTQNSYQIMLNEAIAVVCAPSEKLSKKLGIFRLTDPPGIATITGCGRSGFHPHPEKNLYVECYRISKENAETGHVVIRKDLPYNVKDLR</sequence>
<dbReference type="InParanoid" id="A0A448YKG5"/>
<evidence type="ECO:0000313" key="17">
    <source>
        <dbReference type="Proteomes" id="UP000290900"/>
    </source>
</evidence>
<reference evidence="16 17" key="1">
    <citation type="submission" date="2018-12" db="EMBL/GenBank/DDBJ databases">
        <authorList>
            <person name="Tiukova I."/>
            <person name="Dainat J."/>
        </authorList>
    </citation>
    <scope>NUCLEOTIDE SEQUENCE [LARGE SCALE GENOMIC DNA]</scope>
</reference>
<feature type="domain" description="MPN" evidence="15">
    <location>
        <begin position="259"/>
        <end position="390"/>
    </location>
</feature>
<dbReference type="Pfam" id="PF01398">
    <property type="entry name" value="JAB"/>
    <property type="match status" value="1"/>
</dbReference>
<evidence type="ECO:0000256" key="3">
    <source>
        <dbReference type="ARBA" id="ARBA00022670"/>
    </source>
</evidence>
<dbReference type="GO" id="GO:0005768">
    <property type="term" value="C:endosome"/>
    <property type="evidence" value="ECO:0007669"/>
    <property type="project" value="TreeGrafter"/>
</dbReference>
<dbReference type="GO" id="GO:0016020">
    <property type="term" value="C:membrane"/>
    <property type="evidence" value="ECO:0007669"/>
    <property type="project" value="TreeGrafter"/>
</dbReference>
<dbReference type="AlphaFoldDB" id="A0A448YKG5"/>
<evidence type="ECO:0000256" key="1">
    <source>
        <dbReference type="ARBA" id="ARBA00001947"/>
    </source>
</evidence>
<dbReference type="PANTHER" id="PTHR12947">
    <property type="entry name" value="AMSH-LIKE PROTEASE"/>
    <property type="match status" value="1"/>
</dbReference>
<proteinExistence type="inferred from homology"/>
<evidence type="ECO:0000256" key="12">
    <source>
        <dbReference type="ARBA" id="ARBA00038426"/>
    </source>
</evidence>
<dbReference type="InterPro" id="IPR037518">
    <property type="entry name" value="MPN"/>
</dbReference>
<evidence type="ECO:0000256" key="11">
    <source>
        <dbReference type="ARBA" id="ARBA00037208"/>
    </source>
</evidence>
<evidence type="ECO:0000256" key="10">
    <source>
        <dbReference type="ARBA" id="ARBA00023049"/>
    </source>
</evidence>
<evidence type="ECO:0000256" key="7">
    <source>
        <dbReference type="ARBA" id="ARBA00022786"/>
    </source>
</evidence>
<dbReference type="GO" id="GO:0006508">
    <property type="term" value="P:proteolysis"/>
    <property type="evidence" value="ECO:0007669"/>
    <property type="project" value="UniProtKB-KW"/>
</dbReference>
<evidence type="ECO:0000256" key="2">
    <source>
        <dbReference type="ARBA" id="ARBA00010981"/>
    </source>
</evidence>
<dbReference type="InterPro" id="IPR015063">
    <property type="entry name" value="USP8_dimer"/>
</dbReference>
<keyword evidence="14" id="KW-0175">Coiled coil</keyword>
<evidence type="ECO:0000259" key="15">
    <source>
        <dbReference type="PROSITE" id="PS50249"/>
    </source>
</evidence>
<keyword evidence="7" id="KW-0833">Ubl conjugation pathway</keyword>
<dbReference type="PANTHER" id="PTHR12947:SF13">
    <property type="entry name" value="FI19924P1"/>
    <property type="match status" value="1"/>
</dbReference>